<dbReference type="InterPro" id="IPR012925">
    <property type="entry name" value="TipAS_dom"/>
</dbReference>
<organism evidence="6 7">
    <name type="scientific">Paraclostridium sordellii</name>
    <name type="common">Clostridium sordellii</name>
    <dbReference type="NCBI Taxonomy" id="1505"/>
    <lineage>
        <taxon>Bacteria</taxon>
        <taxon>Bacillati</taxon>
        <taxon>Bacillota</taxon>
        <taxon>Clostridia</taxon>
        <taxon>Peptostreptococcales</taxon>
        <taxon>Peptostreptococcaceae</taxon>
        <taxon>Paraclostridium</taxon>
    </lineage>
</organism>
<keyword evidence="2" id="KW-0238">DNA-binding</keyword>
<gene>
    <name evidence="6" type="primary">tipA_1</name>
    <name evidence="6" type="ORF">R28058_00771</name>
</gene>
<dbReference type="GO" id="GO:0003677">
    <property type="term" value="F:DNA binding"/>
    <property type="evidence" value="ECO:0007669"/>
    <property type="project" value="UniProtKB-KW"/>
</dbReference>
<proteinExistence type="predicted"/>
<dbReference type="SUPFAM" id="SSF89082">
    <property type="entry name" value="Antibiotic binding domain of TipA-like multidrug resistance regulators"/>
    <property type="match status" value="1"/>
</dbReference>
<name>A0A0C7QZ94_PARSO</name>
<dbReference type="RefSeq" id="WP_055341127.1">
    <property type="nucleotide sequence ID" value="NZ_CEKZ01000003.1"/>
</dbReference>
<dbReference type="PANTHER" id="PTHR30204">
    <property type="entry name" value="REDOX-CYCLING DRUG-SENSING TRANSCRIPTIONAL ACTIVATOR SOXR"/>
    <property type="match status" value="1"/>
</dbReference>
<reference evidence="6 7" key="1">
    <citation type="submission" date="2015-01" db="EMBL/GenBank/DDBJ databases">
        <authorList>
            <person name="Aslett A.Martin."/>
            <person name="De Silva Nishadi"/>
        </authorList>
    </citation>
    <scope>NUCLEOTIDE SEQUENCE [LARGE SCALE GENOMIC DNA]</scope>
    <source>
        <strain evidence="6 7">R28058</strain>
    </source>
</reference>
<dbReference type="Gene3D" id="1.10.1660.10">
    <property type="match status" value="1"/>
</dbReference>
<dbReference type="Pfam" id="PF13411">
    <property type="entry name" value="MerR_1"/>
    <property type="match status" value="1"/>
</dbReference>
<evidence type="ECO:0000313" key="7">
    <source>
        <dbReference type="Proteomes" id="UP000049127"/>
    </source>
</evidence>
<dbReference type="Proteomes" id="UP000049127">
    <property type="component" value="Unassembled WGS sequence"/>
</dbReference>
<dbReference type="OrthoDB" id="9814833at2"/>
<keyword evidence="4" id="KW-0804">Transcription</keyword>
<dbReference type="CDD" id="cd01106">
    <property type="entry name" value="HTH_TipAL-Mta"/>
    <property type="match status" value="1"/>
</dbReference>
<evidence type="ECO:0000313" key="6">
    <source>
        <dbReference type="EMBL" id="CEQ02298.1"/>
    </source>
</evidence>
<evidence type="ECO:0000256" key="4">
    <source>
        <dbReference type="ARBA" id="ARBA00023163"/>
    </source>
</evidence>
<dbReference type="Pfam" id="PF07739">
    <property type="entry name" value="TipAS"/>
    <property type="match status" value="1"/>
</dbReference>
<dbReference type="EMBL" id="CEKZ01000003">
    <property type="protein sequence ID" value="CEQ02298.1"/>
    <property type="molecule type" value="Genomic_DNA"/>
</dbReference>
<accession>A0A0C7QZ94</accession>
<keyword evidence="3" id="KW-0010">Activator</keyword>
<sequence>MYKVNDISKLTGVSIRMLHHYDKIGLLVPSEKTEKNYRLYSDEDIKKLYQILIFKELEFPLKEIKSILESSDFDRKEALKLQKDLMIEKKKRMDEIIQSISEVINNLEGDKKMSEKNFNVFNYEKVKEHQKKYEHETKAKYEKTNAYKECSEKTSNYSENDWKRICEEGNYIYNELAKLMDRKPEDKEVQDLVEKWRNHITDNYYECTIDIFRGLGIMYVADNRFKKNIDKTKDGLAEFLSEAIKIYCDKFSTI</sequence>
<dbReference type="PROSITE" id="PS50937">
    <property type="entry name" value="HTH_MERR_2"/>
    <property type="match status" value="1"/>
</dbReference>
<dbReference type="Gene3D" id="1.10.490.50">
    <property type="entry name" value="Antibiotic binding domain of TipA-like multidrug resistance regulators"/>
    <property type="match status" value="1"/>
</dbReference>
<dbReference type="InterPro" id="IPR036244">
    <property type="entry name" value="TipA-like_antibiotic-bd"/>
</dbReference>
<feature type="domain" description="HTH merR-type" evidence="5">
    <location>
        <begin position="1"/>
        <end position="70"/>
    </location>
</feature>
<dbReference type="InterPro" id="IPR009061">
    <property type="entry name" value="DNA-bd_dom_put_sf"/>
</dbReference>
<dbReference type="AlphaFoldDB" id="A0A0C7QZ94"/>
<evidence type="ECO:0000256" key="3">
    <source>
        <dbReference type="ARBA" id="ARBA00023159"/>
    </source>
</evidence>
<dbReference type="InterPro" id="IPR047057">
    <property type="entry name" value="MerR_fam"/>
</dbReference>
<dbReference type="InterPro" id="IPR000551">
    <property type="entry name" value="MerR-type_HTH_dom"/>
</dbReference>
<dbReference type="SMART" id="SM00422">
    <property type="entry name" value="HTH_MERR"/>
    <property type="match status" value="1"/>
</dbReference>
<dbReference type="PANTHER" id="PTHR30204:SF90">
    <property type="entry name" value="HTH-TYPE TRANSCRIPTIONAL ACTIVATOR MTA"/>
    <property type="match status" value="1"/>
</dbReference>
<dbReference type="GO" id="GO:0003700">
    <property type="term" value="F:DNA-binding transcription factor activity"/>
    <property type="evidence" value="ECO:0007669"/>
    <property type="project" value="InterPro"/>
</dbReference>
<evidence type="ECO:0000256" key="1">
    <source>
        <dbReference type="ARBA" id="ARBA00023015"/>
    </source>
</evidence>
<evidence type="ECO:0000256" key="2">
    <source>
        <dbReference type="ARBA" id="ARBA00023125"/>
    </source>
</evidence>
<protein>
    <submittedName>
        <fullName evidence="6">Transcriptional activator TipA</fullName>
    </submittedName>
</protein>
<dbReference type="SUPFAM" id="SSF46955">
    <property type="entry name" value="Putative DNA-binding domain"/>
    <property type="match status" value="1"/>
</dbReference>
<keyword evidence="1" id="KW-0805">Transcription regulation</keyword>
<evidence type="ECO:0000259" key="5">
    <source>
        <dbReference type="PROSITE" id="PS50937"/>
    </source>
</evidence>